<dbReference type="InterPro" id="IPR000866">
    <property type="entry name" value="AhpC/TSA"/>
</dbReference>
<feature type="domain" description="Thioredoxin" evidence="3">
    <location>
        <begin position="132"/>
        <end position="269"/>
    </location>
</feature>
<gene>
    <name evidence="4" type="ORF">GCM10011450_18340</name>
</gene>
<proteinExistence type="predicted"/>
<dbReference type="Gene3D" id="3.40.30.10">
    <property type="entry name" value="Glutaredoxin"/>
    <property type="match status" value="1"/>
</dbReference>
<dbReference type="RefSeq" id="WP_308429756.1">
    <property type="nucleotide sequence ID" value="NZ_BAABFY010000047.1"/>
</dbReference>
<keyword evidence="1" id="KW-0676">Redox-active center</keyword>
<dbReference type="InterPro" id="IPR001640">
    <property type="entry name" value="Lgt"/>
</dbReference>
<keyword evidence="2" id="KW-0812">Transmembrane</keyword>
<dbReference type="PROSITE" id="PS00194">
    <property type="entry name" value="THIOREDOXIN_1"/>
    <property type="match status" value="1"/>
</dbReference>
<evidence type="ECO:0000256" key="2">
    <source>
        <dbReference type="SAM" id="Phobius"/>
    </source>
</evidence>
<name>A0A918JLT0_9BURK</name>
<dbReference type="AlphaFoldDB" id="A0A918JLT0"/>
<dbReference type="GO" id="GO:0008961">
    <property type="term" value="F:phosphatidylglycerol-prolipoprotein diacylglyceryl transferase activity"/>
    <property type="evidence" value="ECO:0007669"/>
    <property type="project" value="InterPro"/>
</dbReference>
<evidence type="ECO:0000259" key="3">
    <source>
        <dbReference type="PROSITE" id="PS51352"/>
    </source>
</evidence>
<keyword evidence="5" id="KW-1185">Reference proteome</keyword>
<dbReference type="GO" id="GO:0016209">
    <property type="term" value="F:antioxidant activity"/>
    <property type="evidence" value="ECO:0007669"/>
    <property type="project" value="InterPro"/>
</dbReference>
<dbReference type="InterPro" id="IPR050553">
    <property type="entry name" value="Thioredoxin_ResA/DsbE_sf"/>
</dbReference>
<feature type="transmembrane region" description="Helical" evidence="2">
    <location>
        <begin position="82"/>
        <end position="98"/>
    </location>
</feature>
<organism evidence="4 5">
    <name type="scientific">Advenella faeciporci</name>
    <dbReference type="NCBI Taxonomy" id="797535"/>
    <lineage>
        <taxon>Bacteria</taxon>
        <taxon>Pseudomonadati</taxon>
        <taxon>Pseudomonadota</taxon>
        <taxon>Betaproteobacteria</taxon>
        <taxon>Burkholderiales</taxon>
        <taxon>Alcaligenaceae</taxon>
    </lineage>
</organism>
<dbReference type="Proteomes" id="UP000608345">
    <property type="component" value="Unassembled WGS sequence"/>
</dbReference>
<dbReference type="GO" id="GO:0015036">
    <property type="term" value="F:disulfide oxidoreductase activity"/>
    <property type="evidence" value="ECO:0007669"/>
    <property type="project" value="UniProtKB-ARBA"/>
</dbReference>
<evidence type="ECO:0000313" key="5">
    <source>
        <dbReference type="Proteomes" id="UP000608345"/>
    </source>
</evidence>
<feature type="transmembrane region" description="Helical" evidence="2">
    <location>
        <begin position="12"/>
        <end position="30"/>
    </location>
</feature>
<dbReference type="Pfam" id="PF01790">
    <property type="entry name" value="LGT"/>
    <property type="match status" value="1"/>
</dbReference>
<dbReference type="SUPFAM" id="SSF52833">
    <property type="entry name" value="Thioredoxin-like"/>
    <property type="match status" value="1"/>
</dbReference>
<dbReference type="PANTHER" id="PTHR42852:SF18">
    <property type="entry name" value="CHROMOSOME UNDETERMINED SCAFFOLD_47, WHOLE GENOME SHOTGUN SEQUENCE"/>
    <property type="match status" value="1"/>
</dbReference>
<dbReference type="InterPro" id="IPR036249">
    <property type="entry name" value="Thioredoxin-like_sf"/>
</dbReference>
<dbReference type="CDD" id="cd02966">
    <property type="entry name" value="TlpA_like_family"/>
    <property type="match status" value="1"/>
</dbReference>
<feature type="transmembrane region" description="Helical" evidence="2">
    <location>
        <begin position="110"/>
        <end position="128"/>
    </location>
</feature>
<reference evidence="4" key="1">
    <citation type="journal article" date="2014" name="Int. J. Syst. Evol. Microbiol.">
        <title>Complete genome sequence of Corynebacterium casei LMG S-19264T (=DSM 44701T), isolated from a smear-ripened cheese.</title>
        <authorList>
            <consortium name="US DOE Joint Genome Institute (JGI-PGF)"/>
            <person name="Walter F."/>
            <person name="Albersmeier A."/>
            <person name="Kalinowski J."/>
            <person name="Ruckert C."/>
        </authorList>
    </citation>
    <scope>NUCLEOTIDE SEQUENCE</scope>
    <source>
        <strain evidence="4">KCTC 23732</strain>
    </source>
</reference>
<reference evidence="4" key="2">
    <citation type="submission" date="2020-09" db="EMBL/GenBank/DDBJ databases">
        <authorList>
            <person name="Sun Q."/>
            <person name="Kim S."/>
        </authorList>
    </citation>
    <scope>NUCLEOTIDE SEQUENCE</scope>
    <source>
        <strain evidence="4">KCTC 23732</strain>
    </source>
</reference>
<dbReference type="Pfam" id="PF00578">
    <property type="entry name" value="AhpC-TSA"/>
    <property type="match status" value="1"/>
</dbReference>
<accession>A0A918JLT0</accession>
<keyword evidence="2" id="KW-1133">Transmembrane helix</keyword>
<evidence type="ECO:0000256" key="1">
    <source>
        <dbReference type="ARBA" id="ARBA00023284"/>
    </source>
</evidence>
<evidence type="ECO:0000313" key="4">
    <source>
        <dbReference type="EMBL" id="GGW88547.1"/>
    </source>
</evidence>
<keyword evidence="2" id="KW-0472">Membrane</keyword>
<dbReference type="InterPro" id="IPR017937">
    <property type="entry name" value="Thioredoxin_CS"/>
</dbReference>
<dbReference type="GO" id="GO:0005886">
    <property type="term" value="C:plasma membrane"/>
    <property type="evidence" value="ECO:0007669"/>
    <property type="project" value="InterPro"/>
</dbReference>
<dbReference type="EMBL" id="BMYS01000012">
    <property type="protein sequence ID" value="GGW88547.1"/>
    <property type="molecule type" value="Genomic_DNA"/>
</dbReference>
<comment type="caution">
    <text evidence="4">The sequence shown here is derived from an EMBL/GenBank/DDBJ whole genome shotgun (WGS) entry which is preliminary data.</text>
</comment>
<sequence length="269" mass="30315">MVIGVGPFSIKLVLLAIVLLLAWSIARFLAKYPKNDKRKAAGGLLLDAVFWGFVAARVAHIIQWRDEYLQKPLSMLAVSDGGYLWWAGFPVAIVYVLWRTRKIRIVRQPVLMGLAAGILIWFASNHWLGMMQRSSIDFPDVQLATFDQQPVSLSAYRGKPVVLNLWASWCPPCRREMPAFEQAQEQFPDIAFVMVNQGESLKKVQDFLQAEQLMLNNVLLDPASGVMHQVRARGLPTTLFFDAQRQLQGVHMGEITAAGLKSKIAQYFD</sequence>
<dbReference type="GO" id="GO:0042158">
    <property type="term" value="P:lipoprotein biosynthetic process"/>
    <property type="evidence" value="ECO:0007669"/>
    <property type="project" value="InterPro"/>
</dbReference>
<dbReference type="InterPro" id="IPR013766">
    <property type="entry name" value="Thioredoxin_domain"/>
</dbReference>
<dbReference type="PROSITE" id="PS51352">
    <property type="entry name" value="THIOREDOXIN_2"/>
    <property type="match status" value="1"/>
</dbReference>
<feature type="transmembrane region" description="Helical" evidence="2">
    <location>
        <begin position="42"/>
        <end position="62"/>
    </location>
</feature>
<dbReference type="PANTHER" id="PTHR42852">
    <property type="entry name" value="THIOL:DISULFIDE INTERCHANGE PROTEIN DSBE"/>
    <property type="match status" value="1"/>
</dbReference>
<protein>
    <submittedName>
        <fullName evidence="4">Thiol:disulfide interchange protein</fullName>
    </submittedName>
</protein>